<dbReference type="PANTHER" id="PTHR21666">
    <property type="entry name" value="PEPTIDASE-RELATED"/>
    <property type="match status" value="1"/>
</dbReference>
<dbReference type="SUPFAM" id="SSF55846">
    <property type="entry name" value="N-acetylmuramoyl-L-alanine amidase-like"/>
    <property type="match status" value="1"/>
</dbReference>
<dbReference type="GO" id="GO:0008745">
    <property type="term" value="F:N-acetylmuramoyl-L-alanine amidase activity"/>
    <property type="evidence" value="ECO:0007669"/>
    <property type="project" value="InterPro"/>
</dbReference>
<sequence>MADRFAPMRLGTYTLASGFGPRWGSMHRGLDFAAKDGTPFYAAQAGTVVYIGPADGFGQWIVVDHPAEDGAGATVYGHMWNAFATGLRVGSRVKAGQLLGFVGSNGQSTGPHLHFEVHPYSWRAGSQIDPSPWLNGAKNPGDPAPAPAPAPAPKPAPAPPPPGGRMLDPFTGAVWSPNRSKRSKGNPRWIAIHTQEGGRTARDLAEGWLAKPASQVSYHAAVDERERLKIVAESDRPWAAANANDYAFHVVAAGSYAGWSRGKWLETDASDGKNEDAELTSLAMVVAWWCEKYAIPAEWIGGRGIPWGRDGICGHADFGQWGGGHHDPGAGFPVDELIRRTRGFLANGSAPAPLPAPAPVIPRGVEPVPGVLLYRGRIGQNPDQVRALQTALRKWYSKLAVDGDFGPATEAAVRDFQHLRPPLVADGIVGPATAGAMGLRF</sequence>
<dbReference type="InterPro" id="IPR036366">
    <property type="entry name" value="PGBDSf"/>
</dbReference>
<proteinExistence type="predicted"/>
<evidence type="ECO:0000313" key="6">
    <source>
        <dbReference type="Proteomes" id="UP000326063"/>
    </source>
</evidence>
<reference evidence="5 6" key="1">
    <citation type="submission" date="2019-07" db="EMBL/GenBank/DDBJ databases">
        <authorList>
            <person name="Divens A.M."/>
            <person name="Garlena R.A."/>
            <person name="Russell D.A."/>
            <person name="Pope W.H."/>
            <person name="Jacobs-Sera D."/>
            <person name="Hatfull G.F."/>
        </authorList>
    </citation>
    <scope>NUCLEOTIDE SEQUENCE [LARGE SCALE GENOMIC DNA]</scope>
</reference>
<dbReference type="InterPro" id="IPR002502">
    <property type="entry name" value="Amidase_domain"/>
</dbReference>
<dbReference type="PANTHER" id="PTHR21666:SF270">
    <property type="entry name" value="MUREIN HYDROLASE ACTIVATOR ENVC"/>
    <property type="match status" value="1"/>
</dbReference>
<dbReference type="InterPro" id="IPR002477">
    <property type="entry name" value="Peptidoglycan-bd-like"/>
</dbReference>
<dbReference type="Gene3D" id="1.10.101.10">
    <property type="entry name" value="PGBD-like superfamily/PGBD"/>
    <property type="match status" value="1"/>
</dbReference>
<dbReference type="GO" id="GO:0009253">
    <property type="term" value="P:peptidoglycan catabolic process"/>
    <property type="evidence" value="ECO:0007669"/>
    <property type="project" value="InterPro"/>
</dbReference>
<dbReference type="Pfam" id="PF01551">
    <property type="entry name" value="Peptidase_M23"/>
    <property type="match status" value="1"/>
</dbReference>
<organism evidence="5 6">
    <name type="scientific">Mycobacterium phage Mercurio</name>
    <dbReference type="NCBI Taxonomy" id="2575612"/>
    <lineage>
        <taxon>Viruses</taxon>
        <taxon>Duplodnaviria</taxon>
        <taxon>Heunggongvirae</taxon>
        <taxon>Uroviricota</taxon>
        <taxon>Caudoviricetes</taxon>
        <taxon>Gclasvirinae</taxon>
        <taxon>Jolieduovirus</taxon>
        <taxon>Jolieduovirus mercurio</taxon>
    </lineage>
</organism>
<dbReference type="GeneID" id="63926126"/>
<dbReference type="Gene3D" id="3.40.80.10">
    <property type="entry name" value="Peptidoglycan recognition protein-like"/>
    <property type="match status" value="1"/>
</dbReference>
<keyword evidence="6" id="KW-1185">Reference proteome</keyword>
<dbReference type="InterPro" id="IPR050570">
    <property type="entry name" value="Cell_wall_metabolism_enzyme"/>
</dbReference>
<evidence type="ECO:0000259" key="4">
    <source>
        <dbReference type="SMART" id="SM00644"/>
    </source>
</evidence>
<dbReference type="EMBL" id="MN234219">
    <property type="protein sequence ID" value="QFG06031.1"/>
    <property type="molecule type" value="Genomic_DNA"/>
</dbReference>
<dbReference type="GO" id="GO:0042742">
    <property type="term" value="P:defense response to bacterium"/>
    <property type="evidence" value="ECO:0007669"/>
    <property type="project" value="UniProtKB-KW"/>
</dbReference>
<feature type="compositionally biased region" description="Pro residues" evidence="3">
    <location>
        <begin position="142"/>
        <end position="163"/>
    </location>
</feature>
<name>A0A5J6T877_9CAUD</name>
<evidence type="ECO:0000256" key="2">
    <source>
        <dbReference type="ARBA" id="ARBA00022638"/>
    </source>
</evidence>
<evidence type="ECO:0000256" key="1">
    <source>
        <dbReference type="ARBA" id="ARBA00022529"/>
    </source>
</evidence>
<feature type="region of interest" description="Disordered" evidence="3">
    <location>
        <begin position="128"/>
        <end position="185"/>
    </location>
</feature>
<dbReference type="InterPro" id="IPR036505">
    <property type="entry name" value="Amidase/PGRP_sf"/>
</dbReference>
<protein>
    <submittedName>
        <fullName evidence="5">Lysin A</fullName>
    </submittedName>
</protein>
<accession>A0A5J6T877</accession>
<gene>
    <name evidence="5" type="primary">29</name>
    <name evidence="5" type="ORF">PBI_MERCURIO_29</name>
</gene>
<dbReference type="Gene3D" id="2.70.70.10">
    <property type="entry name" value="Glucose Permease (Domain IIA)"/>
    <property type="match status" value="1"/>
</dbReference>
<keyword evidence="2" id="KW-0081">Bacteriolytic enzyme</keyword>
<dbReference type="SMART" id="SM00644">
    <property type="entry name" value="Ami_2"/>
    <property type="match status" value="1"/>
</dbReference>
<evidence type="ECO:0000256" key="3">
    <source>
        <dbReference type="SAM" id="MobiDB-lite"/>
    </source>
</evidence>
<feature type="domain" description="N-acetylmuramoyl-L-alanine amidase" evidence="4">
    <location>
        <begin position="176"/>
        <end position="329"/>
    </location>
</feature>
<dbReference type="SUPFAM" id="SSF51261">
    <property type="entry name" value="Duplicated hybrid motif"/>
    <property type="match status" value="1"/>
</dbReference>
<dbReference type="InterPro" id="IPR011055">
    <property type="entry name" value="Dup_hybrid_motif"/>
</dbReference>
<keyword evidence="1" id="KW-0929">Antimicrobial</keyword>
<dbReference type="SUPFAM" id="SSF47090">
    <property type="entry name" value="PGBD-like"/>
    <property type="match status" value="1"/>
</dbReference>
<dbReference type="GO" id="GO:0001897">
    <property type="term" value="P:symbiont-mediated cytolysis of host cell"/>
    <property type="evidence" value="ECO:0007669"/>
    <property type="project" value="UniProtKB-ARBA"/>
</dbReference>
<evidence type="ECO:0000313" key="5">
    <source>
        <dbReference type="EMBL" id="QFG06031.1"/>
    </source>
</evidence>
<dbReference type="Proteomes" id="UP000326063">
    <property type="component" value="Segment"/>
</dbReference>
<dbReference type="InterPro" id="IPR016047">
    <property type="entry name" value="M23ase_b-sheet_dom"/>
</dbReference>
<dbReference type="KEGG" id="vg:63926126"/>
<dbReference type="InterPro" id="IPR036365">
    <property type="entry name" value="PGBD-like_sf"/>
</dbReference>
<dbReference type="GO" id="GO:0004222">
    <property type="term" value="F:metalloendopeptidase activity"/>
    <property type="evidence" value="ECO:0007669"/>
    <property type="project" value="TreeGrafter"/>
</dbReference>
<dbReference type="RefSeq" id="YP_010051635.1">
    <property type="nucleotide sequence ID" value="NC_054445.1"/>
</dbReference>
<dbReference type="Pfam" id="PF01510">
    <property type="entry name" value="Amidase_2"/>
    <property type="match status" value="1"/>
</dbReference>
<dbReference type="CDD" id="cd12797">
    <property type="entry name" value="M23_peptidase"/>
    <property type="match status" value="1"/>
</dbReference>
<dbReference type="Pfam" id="PF01471">
    <property type="entry name" value="PG_binding_1"/>
    <property type="match status" value="1"/>
</dbReference>